<comment type="pathway">
    <text evidence="2">Pyrimidine metabolism; UMP biosynthesis via de novo pathway; UMP from orotate: step 1/2.</text>
</comment>
<dbReference type="Proteomes" id="UP000245783">
    <property type="component" value="Unassembled WGS sequence"/>
</dbReference>
<dbReference type="GO" id="GO:0044205">
    <property type="term" value="P:'de novo' UMP biosynthetic process"/>
    <property type="evidence" value="ECO:0007669"/>
    <property type="project" value="UniProtKB-UniPathway"/>
</dbReference>
<dbReference type="InterPro" id="IPR029057">
    <property type="entry name" value="PRTase-like"/>
</dbReference>
<dbReference type="NCBIfam" id="TIGR00336">
    <property type="entry name" value="pyrE"/>
    <property type="match status" value="1"/>
</dbReference>
<dbReference type="FunFam" id="3.40.50.2020:FF:000008">
    <property type="entry name" value="Orotate phosphoribosyltransferase"/>
    <property type="match status" value="1"/>
</dbReference>
<dbReference type="CDD" id="cd06223">
    <property type="entry name" value="PRTases_typeI"/>
    <property type="match status" value="1"/>
</dbReference>
<dbReference type="GO" id="GO:0006207">
    <property type="term" value="P:'de novo' pyrimidine nucleobase biosynthetic process"/>
    <property type="evidence" value="ECO:0007669"/>
    <property type="project" value="TreeGrafter"/>
</dbReference>
<dbReference type="Gene3D" id="3.40.50.2020">
    <property type="match status" value="1"/>
</dbReference>
<keyword evidence="11" id="KW-1185">Reference proteome</keyword>
<comment type="similarity">
    <text evidence="3">Belongs to the purine/pyrimidine phosphoribosyltransferase family. PyrE subfamily.</text>
</comment>
<comment type="function">
    <text evidence="1">Catalyzes the transfer of a ribosyl phosphate group from 5-phosphoribose 1-diphosphate to orotate, leading to the formation of orotidine monophosphate (OMP).</text>
</comment>
<dbReference type="GeneID" id="37038910"/>
<dbReference type="PANTHER" id="PTHR46683">
    <property type="entry name" value="OROTATE PHOSPHORIBOSYLTRANSFERASE 1-RELATED"/>
    <property type="match status" value="1"/>
</dbReference>
<dbReference type="PANTHER" id="PTHR46683:SF1">
    <property type="entry name" value="OROTATE PHOSPHORIBOSYLTRANSFERASE 1-RELATED"/>
    <property type="match status" value="1"/>
</dbReference>
<dbReference type="AlphaFoldDB" id="A0A316VYP5"/>
<dbReference type="Pfam" id="PF00156">
    <property type="entry name" value="Pribosyltran"/>
    <property type="match status" value="1"/>
</dbReference>
<dbReference type="OrthoDB" id="5553476at2759"/>
<evidence type="ECO:0000256" key="6">
    <source>
        <dbReference type="ARBA" id="ARBA00022676"/>
    </source>
</evidence>
<dbReference type="STRING" id="1522189.A0A316VYP5"/>
<sequence length="224" mass="24382">MSSSTLKPYQNSYLSLSLSRNILRFDGPFTLKSGRKSPYFFNAGLFCDGESIAQIANCYAQMIKDSGLEVDVILGPAYKGIPLAATVTQALYEKHNIRVGFAYNRKEVKAHGEGGILVGAPLKGNVLIIDDVMTAGTAIGEAIKFIEGAGKEANLVGIAIALDRQERATEETDLSTATAVSNKYQVPVLSVVNVEDIMKYLANEGGWDQQIEAMKEYRLKFFGK</sequence>
<dbReference type="EC" id="2.4.2.10" evidence="5"/>
<reference evidence="10 11" key="1">
    <citation type="journal article" date="2018" name="Mol. Biol. Evol.">
        <title>Broad Genomic Sampling Reveals a Smut Pathogenic Ancestry of the Fungal Clade Ustilaginomycotina.</title>
        <authorList>
            <person name="Kijpornyongpan T."/>
            <person name="Mondo S.J."/>
            <person name="Barry K."/>
            <person name="Sandor L."/>
            <person name="Lee J."/>
            <person name="Lipzen A."/>
            <person name="Pangilinan J."/>
            <person name="LaButti K."/>
            <person name="Hainaut M."/>
            <person name="Henrissat B."/>
            <person name="Grigoriev I.V."/>
            <person name="Spatafora J.W."/>
            <person name="Aime M.C."/>
        </authorList>
    </citation>
    <scope>NUCLEOTIDE SEQUENCE [LARGE SCALE GENOMIC DNA]</scope>
    <source>
        <strain evidence="10 11">MCA 4658</strain>
    </source>
</reference>
<keyword evidence="8" id="KW-0665">Pyrimidine biosynthesis</keyword>
<dbReference type="FunCoup" id="A0A316VYP5">
    <property type="interactions" value="251"/>
</dbReference>
<evidence type="ECO:0000256" key="3">
    <source>
        <dbReference type="ARBA" id="ARBA00006340"/>
    </source>
</evidence>
<evidence type="ECO:0000256" key="1">
    <source>
        <dbReference type="ARBA" id="ARBA00003769"/>
    </source>
</evidence>
<organism evidence="10 11">
    <name type="scientific">Ceraceosorus guamensis</name>
    <dbReference type="NCBI Taxonomy" id="1522189"/>
    <lineage>
        <taxon>Eukaryota</taxon>
        <taxon>Fungi</taxon>
        <taxon>Dikarya</taxon>
        <taxon>Basidiomycota</taxon>
        <taxon>Ustilaginomycotina</taxon>
        <taxon>Exobasidiomycetes</taxon>
        <taxon>Ceraceosorales</taxon>
        <taxon>Ceraceosoraceae</taxon>
        <taxon>Ceraceosorus</taxon>
    </lineage>
</organism>
<evidence type="ECO:0000256" key="4">
    <source>
        <dbReference type="ARBA" id="ARBA00011738"/>
    </source>
</evidence>
<comment type="subunit">
    <text evidence="4">Homodimer.</text>
</comment>
<keyword evidence="7 10" id="KW-0808">Transferase</keyword>
<gene>
    <name evidence="10" type="ORF">IE81DRAFT_366918</name>
</gene>
<evidence type="ECO:0000256" key="8">
    <source>
        <dbReference type="ARBA" id="ARBA00022975"/>
    </source>
</evidence>
<dbReference type="GO" id="GO:0005737">
    <property type="term" value="C:cytoplasm"/>
    <property type="evidence" value="ECO:0007669"/>
    <property type="project" value="TreeGrafter"/>
</dbReference>
<dbReference type="InterPro" id="IPR004467">
    <property type="entry name" value="Or_phspho_trans_dom"/>
</dbReference>
<evidence type="ECO:0000313" key="11">
    <source>
        <dbReference type="Proteomes" id="UP000245783"/>
    </source>
</evidence>
<dbReference type="GO" id="GO:0046132">
    <property type="term" value="P:pyrimidine ribonucleoside biosynthetic process"/>
    <property type="evidence" value="ECO:0007669"/>
    <property type="project" value="TreeGrafter"/>
</dbReference>
<dbReference type="InParanoid" id="A0A316VYP5"/>
<evidence type="ECO:0000313" key="10">
    <source>
        <dbReference type="EMBL" id="PWN42028.1"/>
    </source>
</evidence>
<accession>A0A316VYP5</accession>
<dbReference type="HAMAP" id="MF_01208">
    <property type="entry name" value="PyrE"/>
    <property type="match status" value="1"/>
</dbReference>
<protein>
    <recommendedName>
        <fullName evidence="5">orotate phosphoribosyltransferase</fullName>
        <ecNumber evidence="5">2.4.2.10</ecNumber>
    </recommendedName>
</protein>
<name>A0A316VYP5_9BASI</name>
<dbReference type="SUPFAM" id="SSF53271">
    <property type="entry name" value="PRTase-like"/>
    <property type="match status" value="1"/>
</dbReference>
<dbReference type="RefSeq" id="XP_025369188.1">
    <property type="nucleotide sequence ID" value="XM_025517040.1"/>
</dbReference>
<dbReference type="InterPro" id="IPR023031">
    <property type="entry name" value="OPRT"/>
</dbReference>
<dbReference type="UniPathway" id="UPA00070">
    <property type="reaction ID" value="UER00119"/>
</dbReference>
<dbReference type="GO" id="GO:0004588">
    <property type="term" value="F:orotate phosphoribosyltransferase activity"/>
    <property type="evidence" value="ECO:0007669"/>
    <property type="project" value="UniProtKB-EC"/>
</dbReference>
<proteinExistence type="inferred from homology"/>
<evidence type="ECO:0000259" key="9">
    <source>
        <dbReference type="Pfam" id="PF00156"/>
    </source>
</evidence>
<feature type="domain" description="Phosphoribosyltransferase" evidence="9">
    <location>
        <begin position="52"/>
        <end position="171"/>
    </location>
</feature>
<dbReference type="InterPro" id="IPR000836">
    <property type="entry name" value="PRTase_dom"/>
</dbReference>
<evidence type="ECO:0000256" key="2">
    <source>
        <dbReference type="ARBA" id="ARBA00004889"/>
    </source>
</evidence>
<dbReference type="EMBL" id="KZ819384">
    <property type="protein sequence ID" value="PWN42028.1"/>
    <property type="molecule type" value="Genomic_DNA"/>
</dbReference>
<evidence type="ECO:0000256" key="7">
    <source>
        <dbReference type="ARBA" id="ARBA00022679"/>
    </source>
</evidence>
<keyword evidence="6 10" id="KW-0328">Glycosyltransferase</keyword>
<evidence type="ECO:0000256" key="5">
    <source>
        <dbReference type="ARBA" id="ARBA00011971"/>
    </source>
</evidence>